<organism evidence="2 3">
    <name type="scientific">Stephania cephalantha</name>
    <dbReference type="NCBI Taxonomy" id="152367"/>
    <lineage>
        <taxon>Eukaryota</taxon>
        <taxon>Viridiplantae</taxon>
        <taxon>Streptophyta</taxon>
        <taxon>Embryophyta</taxon>
        <taxon>Tracheophyta</taxon>
        <taxon>Spermatophyta</taxon>
        <taxon>Magnoliopsida</taxon>
        <taxon>Ranunculales</taxon>
        <taxon>Menispermaceae</taxon>
        <taxon>Menispermoideae</taxon>
        <taxon>Cissampelideae</taxon>
        <taxon>Stephania</taxon>
    </lineage>
</organism>
<evidence type="ECO:0000313" key="3">
    <source>
        <dbReference type="Proteomes" id="UP001419268"/>
    </source>
</evidence>
<dbReference type="Pfam" id="PF13966">
    <property type="entry name" value="zf-RVT"/>
    <property type="match status" value="1"/>
</dbReference>
<dbReference type="EMBL" id="JBBNAG010000013">
    <property type="protein sequence ID" value="KAK9084133.1"/>
    <property type="molecule type" value="Genomic_DNA"/>
</dbReference>
<keyword evidence="3" id="KW-1185">Reference proteome</keyword>
<dbReference type="PROSITE" id="PS50878">
    <property type="entry name" value="RT_POL"/>
    <property type="match status" value="1"/>
</dbReference>
<comment type="caution">
    <text evidence="2">The sequence shown here is derived from an EMBL/GenBank/DDBJ whole genome shotgun (WGS) entry which is preliminary data.</text>
</comment>
<dbReference type="AlphaFoldDB" id="A0AAP0HDA6"/>
<dbReference type="InterPro" id="IPR000477">
    <property type="entry name" value="RT_dom"/>
</dbReference>
<dbReference type="InterPro" id="IPR043502">
    <property type="entry name" value="DNA/RNA_pol_sf"/>
</dbReference>
<accession>A0AAP0HDA6</accession>
<dbReference type="PANTHER" id="PTHR33116">
    <property type="entry name" value="REVERSE TRANSCRIPTASE ZINC-BINDING DOMAIN-CONTAINING PROTEIN-RELATED-RELATED"/>
    <property type="match status" value="1"/>
</dbReference>
<dbReference type="PANTHER" id="PTHR33116:SF86">
    <property type="entry name" value="REVERSE TRANSCRIPTASE DOMAIN-CONTAINING PROTEIN"/>
    <property type="match status" value="1"/>
</dbReference>
<dbReference type="SUPFAM" id="SSF56672">
    <property type="entry name" value="DNA/RNA polymerases"/>
    <property type="match status" value="1"/>
</dbReference>
<dbReference type="Pfam" id="PF00078">
    <property type="entry name" value="RVT_1"/>
    <property type="match status" value="1"/>
</dbReference>
<dbReference type="InterPro" id="IPR026960">
    <property type="entry name" value="RVT-Znf"/>
</dbReference>
<dbReference type="CDD" id="cd01650">
    <property type="entry name" value="RT_nLTR_like"/>
    <property type="match status" value="1"/>
</dbReference>
<protein>
    <recommendedName>
        <fullName evidence="1">Reverse transcriptase domain-containing protein</fullName>
    </recommendedName>
</protein>
<proteinExistence type="predicted"/>
<sequence>MIVDNVLVAFETLHAMRCNKHSKYGNAALKIDISKAYDRVDWGFLRAMLLQLGFSSRWVDLVMLFVNSVTFSICLNGDLLGPIAPERGLRQGCPLSPYLFILCSEGLSALLAQANLHGKIHGCRVIRNAPVITHLLFADDSFLFFRASVEEAMELKGILDTYEKASGQAINFQKSALFFSPNVADSTESDLRHCLGVNADLVDSNYLGLPSLIGRGKCEIFAFLKSRLWKRLTSWNHRFFSQAGKEILLKSIAQAIPTYCMSAFLLPITVTDALQKMMNSFWWGMKPDGGKKMHWMSWHKLCVRKEDGGLGFKDLRSFNLAMLAKQGWRLLTQPDALASRVLKAKYYPRGDLLNAKIGHNPSFTWRGIYAAKGILVQGCRWKVGSGCGIKVWADPWLKDSANFYITTDRVAGMEDMTVNELMIPNQREWDTEMIEENFNPRDCDLITRVLLNRGGNDELIWHFSKNGVYSVSSGYRVALGMGSESDLQRVGGDWQRLWSLKIPSTVKFFIWRFFAGPAFQSERAFGVERLTMDVRCALCDSEPESRDHLFRNA</sequence>
<evidence type="ECO:0000313" key="2">
    <source>
        <dbReference type="EMBL" id="KAK9084133.1"/>
    </source>
</evidence>
<feature type="domain" description="Reverse transcriptase" evidence="1">
    <location>
        <begin position="1"/>
        <end position="199"/>
    </location>
</feature>
<gene>
    <name evidence="2" type="ORF">Scep_030604</name>
</gene>
<reference evidence="2 3" key="1">
    <citation type="submission" date="2024-01" db="EMBL/GenBank/DDBJ databases">
        <title>Genome assemblies of Stephania.</title>
        <authorList>
            <person name="Yang L."/>
        </authorList>
    </citation>
    <scope>NUCLEOTIDE SEQUENCE [LARGE SCALE GENOMIC DNA]</scope>
    <source>
        <strain evidence="2">JXDWG</strain>
        <tissue evidence="2">Leaf</tissue>
    </source>
</reference>
<evidence type="ECO:0000259" key="1">
    <source>
        <dbReference type="PROSITE" id="PS50878"/>
    </source>
</evidence>
<dbReference type="Proteomes" id="UP001419268">
    <property type="component" value="Unassembled WGS sequence"/>
</dbReference>
<name>A0AAP0HDA6_9MAGN</name>